<feature type="transmembrane region" description="Helical" evidence="7">
    <location>
        <begin position="49"/>
        <end position="70"/>
    </location>
</feature>
<evidence type="ECO:0000256" key="4">
    <source>
        <dbReference type="ARBA" id="ARBA00022692"/>
    </source>
</evidence>
<dbReference type="GO" id="GO:0015297">
    <property type="term" value="F:antiporter activity"/>
    <property type="evidence" value="ECO:0007669"/>
    <property type="project" value="InterPro"/>
</dbReference>
<gene>
    <name evidence="8" type="ORF">E7Z73_07215</name>
</gene>
<feature type="transmembrane region" description="Helical" evidence="7">
    <location>
        <begin position="255"/>
        <end position="276"/>
    </location>
</feature>
<feature type="transmembrane region" description="Helical" evidence="7">
    <location>
        <begin position="166"/>
        <end position="188"/>
    </location>
</feature>
<dbReference type="CDD" id="cd13147">
    <property type="entry name" value="MATE_MJ0709_like"/>
    <property type="match status" value="1"/>
</dbReference>
<evidence type="ECO:0000313" key="8">
    <source>
        <dbReference type="EMBL" id="MBE6505510.1"/>
    </source>
</evidence>
<keyword evidence="2" id="KW-0813">Transport</keyword>
<feature type="transmembrane region" description="Helical" evidence="7">
    <location>
        <begin position="20"/>
        <end position="37"/>
    </location>
</feature>
<evidence type="ECO:0000256" key="6">
    <source>
        <dbReference type="ARBA" id="ARBA00023136"/>
    </source>
</evidence>
<dbReference type="GO" id="GO:0005886">
    <property type="term" value="C:plasma membrane"/>
    <property type="evidence" value="ECO:0007669"/>
    <property type="project" value="UniProtKB-SubCell"/>
</dbReference>
<feature type="transmembrane region" description="Helical" evidence="7">
    <location>
        <begin position="282"/>
        <end position="302"/>
    </location>
</feature>
<dbReference type="NCBIfam" id="TIGR00797">
    <property type="entry name" value="matE"/>
    <property type="match status" value="1"/>
</dbReference>
<dbReference type="PANTHER" id="PTHR43549:SF2">
    <property type="entry name" value="MULTIDRUG RESISTANCE PROTEIN NORM-RELATED"/>
    <property type="match status" value="1"/>
</dbReference>
<keyword evidence="6 7" id="KW-0472">Membrane</keyword>
<dbReference type="InterPro" id="IPR048279">
    <property type="entry name" value="MdtK-like"/>
</dbReference>
<reference evidence="8" key="1">
    <citation type="submission" date="2019-04" db="EMBL/GenBank/DDBJ databases">
        <title>Evolution of Biomass-Degrading Anaerobic Consortia Revealed by Metagenomics.</title>
        <authorList>
            <person name="Peng X."/>
        </authorList>
    </citation>
    <scope>NUCLEOTIDE SEQUENCE</scope>
    <source>
        <strain evidence="8">SIG12</strain>
    </source>
</reference>
<evidence type="ECO:0000313" key="9">
    <source>
        <dbReference type="Proteomes" id="UP000762703"/>
    </source>
</evidence>
<keyword evidence="4 7" id="KW-0812">Transmembrane</keyword>
<sequence length="462" mass="49706">MANDNVELMRGEPEIAVRKLAIPIMISMLLTASYNIVDGIWVAGLGQAAIAGIGFVTPIFMILNGFSIGLGNGATSSISRAVGARDHERANNSATHSLLIFLAASIILTIIFILIQEPLLKTYGATGQSLAEGIKYGTPLFLGLFSFMFANGGSGILRGEGDMKRAMYAIIVSVALNFILDPLFIYVLNLGSAGASLATIVSSFASAFVIMYWILIKKDTYVNVTFKNFHFDSKIVVDILKVGIPSSLDMLMMSLAMSLYLIFISSIAGEYGIAAFTSGQRLYLFAIMPLTAIGSAVAAVSGSAFGAKNADYLDRTHKYGTKFAMMLGVAMMLILVIFAPQLALIFAYTPETMGLIPEITNFLRIASFGLLLVGIGMPSSFLYQGLGKGTTSLAWTIIREVIFTVSCTYIFGIALGYGLTGIWIGLAVGRIIASVLNYTYARVTIKRYKEKYWADIDSASNV</sequence>
<proteinExistence type="predicted"/>
<evidence type="ECO:0000256" key="2">
    <source>
        <dbReference type="ARBA" id="ARBA00022448"/>
    </source>
</evidence>
<dbReference type="EMBL" id="SUTE01000055">
    <property type="protein sequence ID" value="MBE6505510.1"/>
    <property type="molecule type" value="Genomic_DNA"/>
</dbReference>
<evidence type="ECO:0000256" key="3">
    <source>
        <dbReference type="ARBA" id="ARBA00022475"/>
    </source>
</evidence>
<evidence type="ECO:0000256" key="5">
    <source>
        <dbReference type="ARBA" id="ARBA00022989"/>
    </source>
</evidence>
<feature type="transmembrane region" description="Helical" evidence="7">
    <location>
        <begin position="98"/>
        <end position="116"/>
    </location>
</feature>
<feature type="transmembrane region" description="Helical" evidence="7">
    <location>
        <begin position="323"/>
        <end position="349"/>
    </location>
</feature>
<keyword evidence="5 7" id="KW-1133">Transmembrane helix</keyword>
<feature type="transmembrane region" description="Helical" evidence="7">
    <location>
        <begin position="194"/>
        <end position="215"/>
    </location>
</feature>
<dbReference type="PIRSF" id="PIRSF006603">
    <property type="entry name" value="DinF"/>
    <property type="match status" value="1"/>
</dbReference>
<dbReference type="RefSeq" id="WP_303737163.1">
    <property type="nucleotide sequence ID" value="NZ_SUTE01000055.1"/>
</dbReference>
<comment type="caution">
    <text evidence="8">The sequence shown here is derived from an EMBL/GenBank/DDBJ whole genome shotgun (WGS) entry which is preliminary data.</text>
</comment>
<dbReference type="Proteomes" id="UP000762703">
    <property type="component" value="Unassembled WGS sequence"/>
</dbReference>
<feature type="transmembrane region" description="Helical" evidence="7">
    <location>
        <begin position="361"/>
        <end position="381"/>
    </location>
</feature>
<accession>A0A8T3VLF6</accession>
<dbReference type="AlphaFoldDB" id="A0A8T3VLF6"/>
<comment type="subcellular location">
    <subcellularLocation>
        <location evidence="1">Cell membrane</location>
        <topology evidence="1">Multi-pass membrane protein</topology>
    </subcellularLocation>
</comment>
<dbReference type="Pfam" id="PF01554">
    <property type="entry name" value="MatE"/>
    <property type="match status" value="2"/>
</dbReference>
<feature type="transmembrane region" description="Helical" evidence="7">
    <location>
        <begin position="136"/>
        <end position="154"/>
    </location>
</feature>
<organism evidence="8 9">
    <name type="scientific">Methanobrevibacter millerae</name>
    <dbReference type="NCBI Taxonomy" id="230361"/>
    <lineage>
        <taxon>Archaea</taxon>
        <taxon>Methanobacteriati</taxon>
        <taxon>Methanobacteriota</taxon>
        <taxon>Methanomada group</taxon>
        <taxon>Methanobacteria</taxon>
        <taxon>Methanobacteriales</taxon>
        <taxon>Methanobacteriaceae</taxon>
        <taxon>Methanobrevibacter</taxon>
    </lineage>
</organism>
<dbReference type="GO" id="GO:0042910">
    <property type="term" value="F:xenobiotic transmembrane transporter activity"/>
    <property type="evidence" value="ECO:0007669"/>
    <property type="project" value="InterPro"/>
</dbReference>
<evidence type="ECO:0000256" key="1">
    <source>
        <dbReference type="ARBA" id="ARBA00004651"/>
    </source>
</evidence>
<keyword evidence="3" id="KW-1003">Cell membrane</keyword>
<name>A0A8T3VLF6_9EURY</name>
<dbReference type="InterPro" id="IPR052031">
    <property type="entry name" value="Membrane_Transporter-Flippase"/>
</dbReference>
<dbReference type="InterPro" id="IPR002528">
    <property type="entry name" value="MATE_fam"/>
</dbReference>
<feature type="transmembrane region" description="Helical" evidence="7">
    <location>
        <begin position="393"/>
        <end position="415"/>
    </location>
</feature>
<evidence type="ECO:0000256" key="7">
    <source>
        <dbReference type="SAM" id="Phobius"/>
    </source>
</evidence>
<protein>
    <submittedName>
        <fullName evidence="8">MATE family efflux transporter</fullName>
    </submittedName>
</protein>
<feature type="transmembrane region" description="Helical" evidence="7">
    <location>
        <begin position="421"/>
        <end position="441"/>
    </location>
</feature>
<dbReference type="PANTHER" id="PTHR43549">
    <property type="entry name" value="MULTIDRUG RESISTANCE PROTEIN YPNP-RELATED"/>
    <property type="match status" value="1"/>
</dbReference>